<reference evidence="2 3" key="1">
    <citation type="submission" date="2008-07" db="EMBL/GenBank/DDBJ databases">
        <authorList>
            <person name="El-Sayed N."/>
            <person name="Caler E."/>
            <person name="Inman J."/>
            <person name="Amedeo P."/>
            <person name="Hass B."/>
            <person name="Wortman J."/>
        </authorList>
    </citation>
    <scope>NUCLEOTIDE SEQUENCE [LARGE SCALE GENOMIC DNA]</scope>
    <source>
        <strain evidence="3">ATCC 50983 / TXsc</strain>
    </source>
</reference>
<organism evidence="3">
    <name type="scientific">Perkinsus marinus (strain ATCC 50983 / TXsc)</name>
    <dbReference type="NCBI Taxonomy" id="423536"/>
    <lineage>
        <taxon>Eukaryota</taxon>
        <taxon>Sar</taxon>
        <taxon>Alveolata</taxon>
        <taxon>Perkinsozoa</taxon>
        <taxon>Perkinsea</taxon>
        <taxon>Perkinsida</taxon>
        <taxon>Perkinsidae</taxon>
        <taxon>Perkinsus</taxon>
    </lineage>
</organism>
<dbReference type="GeneID" id="9065727"/>
<proteinExistence type="predicted"/>
<evidence type="ECO:0000313" key="3">
    <source>
        <dbReference type="Proteomes" id="UP000007800"/>
    </source>
</evidence>
<dbReference type="InterPro" id="IPR000719">
    <property type="entry name" value="Prot_kinase_dom"/>
</dbReference>
<feature type="domain" description="Protein kinase" evidence="1">
    <location>
        <begin position="1"/>
        <end position="75"/>
    </location>
</feature>
<accession>C5L1U1</accession>
<gene>
    <name evidence="2" type="ORF">Pmar_PMAR016776</name>
</gene>
<dbReference type="EMBL" id="GG678436">
    <property type="protein sequence ID" value="EER09302.1"/>
    <property type="molecule type" value="Genomic_DNA"/>
</dbReference>
<dbReference type="AlphaFoldDB" id="C5L1U1"/>
<name>C5L1U1_PERM5</name>
<dbReference type="Gene3D" id="1.10.510.10">
    <property type="entry name" value="Transferase(Phosphotransferase) domain 1"/>
    <property type="match status" value="1"/>
</dbReference>
<sequence length="75" mass="8343">MTANDFGFRLGYIHRDVKPSNWLVSSTPDSSEGPPPKLECLLIDFVLAKRVDATHTAEEDKTLYAADDQPPRKGI</sequence>
<dbReference type="InParanoid" id="C5L1U1"/>
<protein>
    <recommendedName>
        <fullName evidence="1">Protein kinase domain-containing protein</fullName>
    </recommendedName>
</protein>
<evidence type="ECO:0000313" key="2">
    <source>
        <dbReference type="EMBL" id="EER09302.1"/>
    </source>
</evidence>
<dbReference type="GO" id="GO:0005524">
    <property type="term" value="F:ATP binding"/>
    <property type="evidence" value="ECO:0007669"/>
    <property type="project" value="InterPro"/>
</dbReference>
<dbReference type="RefSeq" id="XP_002777486.1">
    <property type="nucleotide sequence ID" value="XM_002777440.1"/>
</dbReference>
<dbReference type="PROSITE" id="PS50011">
    <property type="entry name" value="PROTEIN_KINASE_DOM"/>
    <property type="match status" value="1"/>
</dbReference>
<dbReference type="Proteomes" id="UP000007800">
    <property type="component" value="Unassembled WGS sequence"/>
</dbReference>
<dbReference type="InterPro" id="IPR011009">
    <property type="entry name" value="Kinase-like_dom_sf"/>
</dbReference>
<evidence type="ECO:0000259" key="1">
    <source>
        <dbReference type="PROSITE" id="PS50011"/>
    </source>
</evidence>
<keyword evidence="3" id="KW-1185">Reference proteome</keyword>
<dbReference type="OrthoDB" id="5979581at2759"/>
<dbReference type="SUPFAM" id="SSF56112">
    <property type="entry name" value="Protein kinase-like (PK-like)"/>
    <property type="match status" value="1"/>
</dbReference>
<dbReference type="GO" id="GO:0004672">
    <property type="term" value="F:protein kinase activity"/>
    <property type="evidence" value="ECO:0007669"/>
    <property type="project" value="InterPro"/>
</dbReference>